<dbReference type="AlphaFoldDB" id="A0A1Z5IZH8"/>
<dbReference type="RefSeq" id="WP_089122068.1">
    <property type="nucleotide sequence ID" value="NZ_BCMI01000042.1"/>
</dbReference>
<accession>A0A1Z5IZH8</accession>
<comment type="caution">
    <text evidence="1">The sequence shown here is derived from an EMBL/GenBank/DDBJ whole genome shotgun (WGS) entry which is preliminary data.</text>
</comment>
<proteinExistence type="predicted"/>
<evidence type="ECO:0000313" key="1">
    <source>
        <dbReference type="EMBL" id="GAX07185.1"/>
    </source>
</evidence>
<evidence type="ECO:0000313" key="2">
    <source>
        <dbReference type="Proteomes" id="UP000198414"/>
    </source>
</evidence>
<reference evidence="1 2" key="1">
    <citation type="submission" date="2015-11" db="EMBL/GenBank/DDBJ databases">
        <title>Draft genome sequences of new species of the genus Lactobacillus isolated from orchardgrass silage.</title>
        <authorList>
            <person name="Tohno M."/>
            <person name="Tanizawa Y."/>
            <person name="Arita M."/>
        </authorList>
    </citation>
    <scope>NUCLEOTIDE SEQUENCE [LARGE SCALE GENOMIC DNA]</scope>
    <source>
        <strain evidence="1 2">IWT25</strain>
    </source>
</reference>
<dbReference type="OrthoDB" id="2321495at2"/>
<dbReference type="EMBL" id="BCMI01000042">
    <property type="protein sequence ID" value="GAX07185.1"/>
    <property type="molecule type" value="Genomic_DNA"/>
</dbReference>
<protein>
    <submittedName>
        <fullName evidence="1">Uncharacterized protein</fullName>
    </submittedName>
</protein>
<sequence precursor="true">MKLRKSILLGATALTLGTGISTIRVSANHNFFYWEHPHWVTVTKKSTIYKIKNTNPLYKSYVVNKYQVYPGHHLLIHHAASFDWQVESGHFNSNGYYTYAVGRSSYSWFRSGIH</sequence>
<gene>
    <name evidence="1" type="ORF">IWT25_02533</name>
</gene>
<organism evidence="1 2">
    <name type="scientific">Secundilactobacillus pentosiphilus</name>
    <dbReference type="NCBI Taxonomy" id="1714682"/>
    <lineage>
        <taxon>Bacteria</taxon>
        <taxon>Bacillati</taxon>
        <taxon>Bacillota</taxon>
        <taxon>Bacilli</taxon>
        <taxon>Lactobacillales</taxon>
        <taxon>Lactobacillaceae</taxon>
        <taxon>Secundilactobacillus</taxon>
    </lineage>
</organism>
<dbReference type="Proteomes" id="UP000198414">
    <property type="component" value="Unassembled WGS sequence"/>
</dbReference>
<name>A0A1Z5IZH8_9LACO</name>